<feature type="chain" id="PRO_5012640009" evidence="1">
    <location>
        <begin position="23"/>
        <end position="493"/>
    </location>
</feature>
<organism evidence="2 3">
    <name type="scientific">Parabacteroides chartae</name>
    <dbReference type="NCBI Taxonomy" id="1037355"/>
    <lineage>
        <taxon>Bacteria</taxon>
        <taxon>Pseudomonadati</taxon>
        <taxon>Bacteroidota</taxon>
        <taxon>Bacteroidia</taxon>
        <taxon>Bacteroidales</taxon>
        <taxon>Tannerellaceae</taxon>
        <taxon>Parabacteroides</taxon>
    </lineage>
</organism>
<protein>
    <submittedName>
        <fullName evidence="2">Capsule assembly protein Wzi</fullName>
    </submittedName>
</protein>
<reference evidence="3" key="1">
    <citation type="submission" date="2017-02" db="EMBL/GenBank/DDBJ databases">
        <authorList>
            <person name="Varghese N."/>
            <person name="Submissions S."/>
        </authorList>
    </citation>
    <scope>NUCLEOTIDE SEQUENCE [LARGE SCALE GENOMIC DNA]</scope>
    <source>
        <strain evidence="3">DSM 24967</strain>
    </source>
</reference>
<dbReference type="AlphaFoldDB" id="A0A1T5ARA8"/>
<evidence type="ECO:0000313" key="2">
    <source>
        <dbReference type="EMBL" id="SKB37367.1"/>
    </source>
</evidence>
<gene>
    <name evidence="2" type="ORF">SAMN05660349_00822</name>
</gene>
<evidence type="ECO:0000313" key="3">
    <source>
        <dbReference type="Proteomes" id="UP000190852"/>
    </source>
</evidence>
<feature type="signal peptide" evidence="1">
    <location>
        <begin position="1"/>
        <end position="22"/>
    </location>
</feature>
<dbReference type="Proteomes" id="UP000190852">
    <property type="component" value="Unassembled WGS sequence"/>
</dbReference>
<proteinExistence type="predicted"/>
<evidence type="ECO:0000256" key="1">
    <source>
        <dbReference type="SAM" id="SignalP"/>
    </source>
</evidence>
<dbReference type="InterPro" id="IPR038636">
    <property type="entry name" value="Wzi_sf"/>
</dbReference>
<dbReference type="EMBL" id="FUYQ01000004">
    <property type="protein sequence ID" value="SKB37367.1"/>
    <property type="molecule type" value="Genomic_DNA"/>
</dbReference>
<name>A0A1T5ARA8_9BACT</name>
<keyword evidence="1" id="KW-0732">Signal</keyword>
<dbReference type="Pfam" id="PF14052">
    <property type="entry name" value="Caps_assemb_Wzi"/>
    <property type="match status" value="1"/>
</dbReference>
<dbReference type="InterPro" id="IPR026950">
    <property type="entry name" value="Caps_assemb_Wzi"/>
</dbReference>
<accession>A0A1T5ARA8</accession>
<sequence length="493" mass="54846">MKTYKLFALCAAVLLPSWTVFAQEETLENTTSWKAEVFASAASGTNTPFWLASNRYGLVPLDAGNGYGLTGITHHQSLNKDWSWQAGLSLAAVEPRYRNILIQEFFAGVSYKNLRLTIGSKENHTSLWNKALSSGDMVHSGNARPIPELNLSMPHFTLVPYTKGWLQVKGDFAVGRSFDEAYLKQTVRPGTTYVDNVLWHHKSGYLRLEDTKGNFPVSATVGLQHWVQWGGTSSNPKIGKQPQSFRDFIRVVTGSEGGEGATLSDQINVLGNHYGSYDMELAYQGKKLSARAYHQWYFEDKSGMELANGTDGLWGVEVNLHTCRWVQKVVVEHVVTRNQSGQFHFLEFDHDKYPGRGGGGDSYYNNGEYTTGVSYFNRGIGSPLIPSPEYNEDGTLGFPNNRVSDWHVGISGELSTQVSYRLLATAMNTYGSHARPFRDIKQGVSGLLDITYKHPKLEDWQFTGTVAGDARELFGRSLGVGIKITKTGILKNW</sequence>
<dbReference type="RefSeq" id="WP_079682519.1">
    <property type="nucleotide sequence ID" value="NZ_FUYQ01000004.1"/>
</dbReference>
<dbReference type="Gene3D" id="2.40.160.130">
    <property type="entry name" value="Capsule assembly protein Wzi"/>
    <property type="match status" value="1"/>
</dbReference>
<keyword evidence="3" id="KW-1185">Reference proteome</keyword>